<dbReference type="AlphaFoldDB" id="A0AAD5NIT1"/>
<evidence type="ECO:0000313" key="1">
    <source>
        <dbReference type="EMBL" id="KAI9160721.1"/>
    </source>
</evidence>
<reference evidence="1" key="2">
    <citation type="submission" date="2023-02" db="EMBL/GenBank/DDBJ databases">
        <authorList>
            <person name="Swenson N.G."/>
            <person name="Wegrzyn J.L."/>
            <person name="Mcevoy S.L."/>
        </authorList>
    </citation>
    <scope>NUCLEOTIDE SEQUENCE</scope>
    <source>
        <strain evidence="1">91603</strain>
        <tissue evidence="1">Leaf</tissue>
    </source>
</reference>
<reference evidence="1" key="1">
    <citation type="journal article" date="2022" name="Plant J.">
        <title>Strategies of tolerance reflected in two North American maple genomes.</title>
        <authorList>
            <person name="McEvoy S.L."/>
            <person name="Sezen U.U."/>
            <person name="Trouern-Trend A."/>
            <person name="McMahon S.M."/>
            <person name="Schaberg P.G."/>
            <person name="Yang J."/>
            <person name="Wegrzyn J.L."/>
            <person name="Swenson N.G."/>
        </authorList>
    </citation>
    <scope>NUCLEOTIDE SEQUENCE</scope>
    <source>
        <strain evidence="1">91603</strain>
    </source>
</reference>
<sequence>MGLEGILIEIGEGKKAPRDKGQVGYLASENVCAQSDMECSGSLGINNCVSVLIGSFDTVHVENKDKKKKEENKVGKGVGIINGLGLVGQAGQPQNPSIIECDIAQDRNSVLSLDEKQVGMECLTSESPTVSVELNLFDRTIRGDGRDDSRRNSSERRAAEVGDVWSSCGGWRLGVESDQRT</sequence>
<dbReference type="Proteomes" id="UP001064489">
    <property type="component" value="Chromosome 2"/>
</dbReference>
<name>A0AAD5NIT1_ACENE</name>
<comment type="caution">
    <text evidence="1">The sequence shown here is derived from an EMBL/GenBank/DDBJ whole genome shotgun (WGS) entry which is preliminary data.</text>
</comment>
<accession>A0AAD5NIT1</accession>
<gene>
    <name evidence="1" type="ORF">LWI28_010956</name>
</gene>
<dbReference type="EMBL" id="JAJSOW010000106">
    <property type="protein sequence ID" value="KAI9160721.1"/>
    <property type="molecule type" value="Genomic_DNA"/>
</dbReference>
<keyword evidence="2" id="KW-1185">Reference proteome</keyword>
<evidence type="ECO:0000313" key="2">
    <source>
        <dbReference type="Proteomes" id="UP001064489"/>
    </source>
</evidence>
<organism evidence="1 2">
    <name type="scientific">Acer negundo</name>
    <name type="common">Box elder</name>
    <dbReference type="NCBI Taxonomy" id="4023"/>
    <lineage>
        <taxon>Eukaryota</taxon>
        <taxon>Viridiplantae</taxon>
        <taxon>Streptophyta</taxon>
        <taxon>Embryophyta</taxon>
        <taxon>Tracheophyta</taxon>
        <taxon>Spermatophyta</taxon>
        <taxon>Magnoliopsida</taxon>
        <taxon>eudicotyledons</taxon>
        <taxon>Gunneridae</taxon>
        <taxon>Pentapetalae</taxon>
        <taxon>rosids</taxon>
        <taxon>malvids</taxon>
        <taxon>Sapindales</taxon>
        <taxon>Sapindaceae</taxon>
        <taxon>Hippocastanoideae</taxon>
        <taxon>Acereae</taxon>
        <taxon>Acer</taxon>
    </lineage>
</organism>
<proteinExistence type="predicted"/>
<protein>
    <submittedName>
        <fullName evidence="1">Uncharacterized protein</fullName>
    </submittedName>
</protein>